<keyword evidence="2" id="KW-1003">Cell membrane</keyword>
<dbReference type="PANTHER" id="PTHR45631:SF207">
    <property type="entry name" value="LRR RECEPTOR-LIKE SERINE_THREONINE-PROTEIN KINASE MEE39-RELATED"/>
    <property type="match status" value="1"/>
</dbReference>
<dbReference type="SMART" id="SM00220">
    <property type="entry name" value="S_TKc"/>
    <property type="match status" value="1"/>
</dbReference>
<keyword evidence="13" id="KW-0325">Glycoprotein</keyword>
<keyword evidence="3" id="KW-0723">Serine/threonine-protein kinase</keyword>
<organism evidence="16 17">
    <name type="scientific">Zostera marina</name>
    <name type="common">Eelgrass</name>
    <dbReference type="NCBI Taxonomy" id="29655"/>
    <lineage>
        <taxon>Eukaryota</taxon>
        <taxon>Viridiplantae</taxon>
        <taxon>Streptophyta</taxon>
        <taxon>Embryophyta</taxon>
        <taxon>Tracheophyta</taxon>
        <taxon>Spermatophyta</taxon>
        <taxon>Magnoliopsida</taxon>
        <taxon>Liliopsida</taxon>
        <taxon>Zosteraceae</taxon>
        <taxon>Zostera</taxon>
    </lineage>
</organism>
<dbReference type="AlphaFoldDB" id="A0A0K9NR60"/>
<evidence type="ECO:0000256" key="4">
    <source>
        <dbReference type="ARBA" id="ARBA00022553"/>
    </source>
</evidence>
<dbReference type="InterPro" id="IPR001611">
    <property type="entry name" value="Leu-rich_rpt"/>
</dbReference>
<dbReference type="GO" id="GO:0005886">
    <property type="term" value="C:plasma membrane"/>
    <property type="evidence" value="ECO:0007669"/>
    <property type="project" value="UniProtKB-SubCell"/>
</dbReference>
<dbReference type="PROSITE" id="PS50011">
    <property type="entry name" value="PROTEIN_KINASE_DOM"/>
    <property type="match status" value="1"/>
</dbReference>
<keyword evidence="7" id="KW-0732">Signal</keyword>
<evidence type="ECO:0000256" key="6">
    <source>
        <dbReference type="ARBA" id="ARBA00022692"/>
    </source>
</evidence>
<evidence type="ECO:0000256" key="12">
    <source>
        <dbReference type="ARBA" id="ARBA00023170"/>
    </source>
</evidence>
<keyword evidence="6 14" id="KW-0812">Transmembrane</keyword>
<dbReference type="PROSITE" id="PS00108">
    <property type="entry name" value="PROTEIN_KINASE_ST"/>
    <property type="match status" value="1"/>
</dbReference>
<dbReference type="GO" id="GO:0005524">
    <property type="term" value="F:ATP binding"/>
    <property type="evidence" value="ECO:0007669"/>
    <property type="project" value="InterPro"/>
</dbReference>
<dbReference type="InterPro" id="IPR032675">
    <property type="entry name" value="LRR_dom_sf"/>
</dbReference>
<dbReference type="SUPFAM" id="SSF56112">
    <property type="entry name" value="Protein kinase-like (PK-like)"/>
    <property type="match status" value="1"/>
</dbReference>
<dbReference type="FunFam" id="1.10.510.10:FF:000146">
    <property type="entry name" value="LRR receptor-like serine/threonine-protein kinase IOS1"/>
    <property type="match status" value="1"/>
</dbReference>
<dbReference type="OMA" id="NGNSCGL"/>
<dbReference type="InterPro" id="IPR008271">
    <property type="entry name" value="Ser/Thr_kinase_AS"/>
</dbReference>
<dbReference type="Gene3D" id="3.80.10.10">
    <property type="entry name" value="Ribonuclease Inhibitor"/>
    <property type="match status" value="1"/>
</dbReference>
<protein>
    <recommendedName>
        <fullName evidence="15">Protein kinase domain-containing protein</fullName>
    </recommendedName>
</protein>
<dbReference type="PANTHER" id="PTHR45631">
    <property type="entry name" value="OS07G0107800 PROTEIN-RELATED"/>
    <property type="match status" value="1"/>
</dbReference>
<evidence type="ECO:0000256" key="8">
    <source>
        <dbReference type="ARBA" id="ARBA00022737"/>
    </source>
</evidence>
<keyword evidence="12" id="KW-0675">Receptor</keyword>
<dbReference type="SUPFAM" id="SSF52058">
    <property type="entry name" value="L domain-like"/>
    <property type="match status" value="1"/>
</dbReference>
<dbReference type="Gene3D" id="1.10.510.10">
    <property type="entry name" value="Transferase(Phosphotransferase) domain 1"/>
    <property type="match status" value="1"/>
</dbReference>
<dbReference type="FunFam" id="3.80.10.10:FF:000356">
    <property type="entry name" value="LRR receptor-like serine/threonine-protein kinase"/>
    <property type="match status" value="1"/>
</dbReference>
<dbReference type="InterPro" id="IPR011009">
    <property type="entry name" value="Kinase-like_dom_sf"/>
</dbReference>
<dbReference type="SMART" id="SM00369">
    <property type="entry name" value="LRR_TYP"/>
    <property type="match status" value="4"/>
</dbReference>
<keyword evidence="9" id="KW-0418">Kinase</keyword>
<keyword evidence="5" id="KW-0433">Leucine-rich repeat</keyword>
<evidence type="ECO:0000256" key="1">
    <source>
        <dbReference type="ARBA" id="ARBA00004251"/>
    </source>
</evidence>
<evidence type="ECO:0000256" key="14">
    <source>
        <dbReference type="SAM" id="Phobius"/>
    </source>
</evidence>
<keyword evidence="8" id="KW-0677">Repeat</keyword>
<dbReference type="InterPro" id="IPR000719">
    <property type="entry name" value="Prot_kinase_dom"/>
</dbReference>
<dbReference type="Gene3D" id="3.30.200.20">
    <property type="entry name" value="Phosphorylase Kinase, domain 1"/>
    <property type="match status" value="2"/>
</dbReference>
<evidence type="ECO:0000256" key="13">
    <source>
        <dbReference type="ARBA" id="ARBA00023180"/>
    </source>
</evidence>
<keyword evidence="4" id="KW-0597">Phosphoprotein</keyword>
<evidence type="ECO:0000313" key="16">
    <source>
        <dbReference type="EMBL" id="KMZ59246.1"/>
    </source>
</evidence>
<dbReference type="GO" id="GO:0004674">
    <property type="term" value="F:protein serine/threonine kinase activity"/>
    <property type="evidence" value="ECO:0007669"/>
    <property type="project" value="UniProtKB-KW"/>
</dbReference>
<reference evidence="17" key="1">
    <citation type="journal article" date="2016" name="Nature">
        <title>The genome of the seagrass Zostera marina reveals angiosperm adaptation to the sea.</title>
        <authorList>
            <person name="Olsen J.L."/>
            <person name="Rouze P."/>
            <person name="Verhelst B."/>
            <person name="Lin Y.-C."/>
            <person name="Bayer T."/>
            <person name="Collen J."/>
            <person name="Dattolo E."/>
            <person name="De Paoli E."/>
            <person name="Dittami S."/>
            <person name="Maumus F."/>
            <person name="Michel G."/>
            <person name="Kersting A."/>
            <person name="Lauritano C."/>
            <person name="Lohaus R."/>
            <person name="Toepel M."/>
            <person name="Tonon T."/>
            <person name="Vanneste K."/>
            <person name="Amirebrahimi M."/>
            <person name="Brakel J."/>
            <person name="Bostroem C."/>
            <person name="Chovatia M."/>
            <person name="Grimwood J."/>
            <person name="Jenkins J.W."/>
            <person name="Jueterbock A."/>
            <person name="Mraz A."/>
            <person name="Stam W.T."/>
            <person name="Tice H."/>
            <person name="Bornberg-Bauer E."/>
            <person name="Green P.J."/>
            <person name="Pearson G.A."/>
            <person name="Procaccini G."/>
            <person name="Duarte C.M."/>
            <person name="Schmutz J."/>
            <person name="Reusch T.B.H."/>
            <person name="Van de Peer Y."/>
        </authorList>
    </citation>
    <scope>NUCLEOTIDE SEQUENCE [LARGE SCALE GENOMIC DNA]</scope>
    <source>
        <strain evidence="17">cv. Finnish</strain>
    </source>
</reference>
<dbReference type="Proteomes" id="UP000036987">
    <property type="component" value="Unassembled WGS sequence"/>
</dbReference>
<evidence type="ECO:0000313" key="17">
    <source>
        <dbReference type="Proteomes" id="UP000036987"/>
    </source>
</evidence>
<dbReference type="Pfam" id="PF23598">
    <property type="entry name" value="LRR_14"/>
    <property type="match status" value="1"/>
</dbReference>
<keyword evidence="3" id="KW-0808">Transferase</keyword>
<evidence type="ECO:0000256" key="9">
    <source>
        <dbReference type="ARBA" id="ARBA00022777"/>
    </source>
</evidence>
<feature type="transmembrane region" description="Helical" evidence="14">
    <location>
        <begin position="243"/>
        <end position="264"/>
    </location>
</feature>
<keyword evidence="10 14" id="KW-1133">Transmembrane helix</keyword>
<dbReference type="FunFam" id="3.80.10.10:FF:000041">
    <property type="entry name" value="LRR receptor-like serine/threonine-protein kinase ERECTA"/>
    <property type="match status" value="1"/>
</dbReference>
<keyword evidence="17" id="KW-1185">Reference proteome</keyword>
<evidence type="ECO:0000256" key="10">
    <source>
        <dbReference type="ARBA" id="ARBA00022989"/>
    </source>
</evidence>
<evidence type="ECO:0000256" key="3">
    <source>
        <dbReference type="ARBA" id="ARBA00022527"/>
    </source>
</evidence>
<dbReference type="EMBL" id="LFYR01001803">
    <property type="protein sequence ID" value="KMZ59246.1"/>
    <property type="molecule type" value="Genomic_DNA"/>
</dbReference>
<dbReference type="Pfam" id="PF00560">
    <property type="entry name" value="LRR_1"/>
    <property type="match status" value="2"/>
</dbReference>
<evidence type="ECO:0000256" key="2">
    <source>
        <dbReference type="ARBA" id="ARBA00022475"/>
    </source>
</evidence>
<evidence type="ECO:0000256" key="5">
    <source>
        <dbReference type="ARBA" id="ARBA00022614"/>
    </source>
</evidence>
<feature type="domain" description="Protein kinase" evidence="15">
    <location>
        <begin position="308"/>
        <end position="566"/>
    </location>
</feature>
<evidence type="ECO:0000256" key="7">
    <source>
        <dbReference type="ARBA" id="ARBA00022729"/>
    </source>
</evidence>
<comment type="subcellular location">
    <subcellularLocation>
        <location evidence="1">Cell membrane</location>
        <topology evidence="1">Single-pass type I membrane protein</topology>
    </subcellularLocation>
</comment>
<dbReference type="OrthoDB" id="1909384at2759"/>
<dbReference type="InterPro" id="IPR055414">
    <property type="entry name" value="LRR_R13L4/SHOC2-like"/>
</dbReference>
<dbReference type="InterPro" id="IPR003591">
    <property type="entry name" value="Leu-rich_rpt_typical-subtyp"/>
</dbReference>
<dbReference type="Pfam" id="PF00069">
    <property type="entry name" value="Pkinase"/>
    <property type="match status" value="1"/>
</dbReference>
<dbReference type="STRING" id="29655.A0A0K9NR60"/>
<name>A0A0K9NR60_ZOSMR</name>
<sequence>MDLDDNSLTGELPDFLWTLTEMETMTLSGNDFDGLLSPEIRNMKYIKKLELARNQFSGNIPNYFWNLTNLEILNLYDNSFEGSIPSSIGNLINLKNLYLSNNNFEGEILNSLGNLTKLIILYLSNNNFEGEILNSLGNLTKLKILDLEGNSFQGSIPSSIVNLVDLEELDLSRNRFSSHLPQEIGNLKNLKELDLSENNFTGSIPNNLIQRQRLGSLNMSFEGNPNLCFDDLCGNSSSKKTTIIIIAVICSTIVVFSVIIFIAWKVKRSARNTLSEEPLRGGPLRCTVPGIHTSNKEFTYLDLVTMTKNFNKIIGKGGFGNVYYGIDQRNGSEVAAQILSRIHHKNFVSLVGYCTETGHIALVYEYMEGGSLRNLISGQCNSSTTISWRDRMRMSFEIAQGLNYLHQECQPAIVHRDVKTTNILLSQKFEVKIADFGLSKIFENGANTSMSTIVMGTFGYIDPEYYKTQKLNEKSDVYSFGIVLIELITGQPAVINHAGERIPIATLVEPMIERGEIDEIIDPKLNGEYNIISARKALEIAFACIPQKSNERLSMFDVVKQLKECLESEIPQGSLTIKSTDTDIYYEDFIIFSNRSSSS</sequence>
<gene>
    <name evidence="16" type="ORF">ZOSMA_6G01810</name>
</gene>
<comment type="caution">
    <text evidence="16">The sequence shown here is derived from an EMBL/GenBank/DDBJ whole genome shotgun (WGS) entry which is preliminary data.</text>
</comment>
<accession>A0A0K9NR60</accession>
<proteinExistence type="predicted"/>
<keyword evidence="11 14" id="KW-0472">Membrane</keyword>
<evidence type="ECO:0000256" key="11">
    <source>
        <dbReference type="ARBA" id="ARBA00023136"/>
    </source>
</evidence>
<evidence type="ECO:0000259" key="15">
    <source>
        <dbReference type="PROSITE" id="PS50011"/>
    </source>
</evidence>